<keyword evidence="9 16" id="KW-0822">Tryptophan biosynthesis</keyword>
<dbReference type="Pfam" id="PF00117">
    <property type="entry name" value="GATase"/>
    <property type="match status" value="1"/>
</dbReference>
<dbReference type="AlphaFoldDB" id="A0AAE0DPN4"/>
<name>A0AAE0DPN4_9LECA</name>
<gene>
    <name evidence="21" type="ORF">OEA41_000663</name>
</gene>
<keyword evidence="14" id="KW-0511">Multifunctional enzyme</keyword>
<evidence type="ECO:0000256" key="4">
    <source>
        <dbReference type="ARBA" id="ARBA00004664"/>
    </source>
</evidence>
<dbReference type="GO" id="GO:0000162">
    <property type="term" value="P:L-tryptophan biosynthetic process"/>
    <property type="evidence" value="ECO:0007669"/>
    <property type="project" value="UniProtKB-UniRule"/>
</dbReference>
<keyword evidence="10" id="KW-0315">Glutamine amidotransferase</keyword>
<feature type="compositionally biased region" description="Polar residues" evidence="17">
    <location>
        <begin position="229"/>
        <end position="242"/>
    </location>
</feature>
<dbReference type="Pfam" id="PF00697">
    <property type="entry name" value="PRAI"/>
    <property type="match status" value="1"/>
</dbReference>
<protein>
    <recommendedName>
        <fullName evidence="16">Multifunctional tryptophan biosynthesis protein</fullName>
    </recommendedName>
    <domain>
        <recommendedName>
            <fullName evidence="16">Anthranilate synthase component 2</fullName>
            <shortName evidence="16">AS</shortName>
            <ecNumber evidence="16">4.1.3.27</ecNumber>
        </recommendedName>
        <alternativeName>
            <fullName evidence="16">Anthranilate synthase, glutamine amidotransferase component</fullName>
        </alternativeName>
    </domain>
    <domain>
        <recommendedName>
            <fullName evidence="16">Indole-3-glycerol phosphate synthase</fullName>
            <shortName evidence="16">IGPS</shortName>
            <ecNumber evidence="16">4.1.1.48</ecNumber>
        </recommendedName>
    </domain>
    <domain>
        <recommendedName>
            <fullName evidence="16">N-(5'-phosphoribosyl)anthranilate isomerase</fullName>
            <shortName evidence="16">PRAI</shortName>
            <ecNumber evidence="16">5.3.1.24</ecNumber>
        </recommendedName>
    </domain>
</protein>
<dbReference type="InterPro" id="IPR006221">
    <property type="entry name" value="TrpG/PapA_dom"/>
</dbReference>
<dbReference type="FunFam" id="3.40.50.880:FF:000031">
    <property type="entry name" value="Multifunctional tryptophan biosynthesis protein"/>
    <property type="match status" value="1"/>
</dbReference>
<comment type="function">
    <text evidence="3 16">Trifunctional enzyme bearing the Gln amidotransferase (GATase) domain of anthranilate synthase, indole-glycerolphosphate synthase, and phosphoribosylanthranilate isomerase activities.</text>
</comment>
<dbReference type="InterPro" id="IPR001468">
    <property type="entry name" value="Indole-3-GlycerolPSynthase_CS"/>
</dbReference>
<evidence type="ECO:0000256" key="11">
    <source>
        <dbReference type="ARBA" id="ARBA00023141"/>
    </source>
</evidence>
<dbReference type="InterPro" id="IPR001240">
    <property type="entry name" value="PRAI_dom"/>
</dbReference>
<comment type="catalytic activity">
    <reaction evidence="1 16">
        <text>N-(5-phospho-beta-D-ribosyl)anthranilate = 1-(2-carboxyphenylamino)-1-deoxy-D-ribulose 5-phosphate</text>
        <dbReference type="Rhea" id="RHEA:21540"/>
        <dbReference type="ChEBI" id="CHEBI:18277"/>
        <dbReference type="ChEBI" id="CHEBI:58613"/>
        <dbReference type="EC" id="5.3.1.24"/>
    </reaction>
</comment>
<feature type="region of interest" description="Disordered" evidence="17">
    <location>
        <begin position="225"/>
        <end position="266"/>
    </location>
</feature>
<dbReference type="EC" id="5.3.1.24" evidence="16"/>
<dbReference type="PANTHER" id="PTHR22854">
    <property type="entry name" value="TRYPTOPHAN BIOSYNTHESIS PROTEIN"/>
    <property type="match status" value="1"/>
</dbReference>
<evidence type="ECO:0000256" key="16">
    <source>
        <dbReference type="PIRNR" id="PIRNR001382"/>
    </source>
</evidence>
<dbReference type="GO" id="GO:0004049">
    <property type="term" value="F:anthranilate synthase activity"/>
    <property type="evidence" value="ECO:0007669"/>
    <property type="project" value="UniProtKB-UniRule"/>
</dbReference>
<evidence type="ECO:0000256" key="10">
    <source>
        <dbReference type="ARBA" id="ARBA00022962"/>
    </source>
</evidence>
<keyword evidence="7 16" id="KW-0028">Amino-acid biosynthesis</keyword>
<dbReference type="InterPro" id="IPR045186">
    <property type="entry name" value="Indole-3-glycerol_P_synth"/>
</dbReference>
<dbReference type="Gene3D" id="3.40.50.880">
    <property type="match status" value="1"/>
</dbReference>
<evidence type="ECO:0000256" key="17">
    <source>
        <dbReference type="SAM" id="MobiDB-lite"/>
    </source>
</evidence>
<comment type="catalytic activity">
    <reaction evidence="2 16">
        <text>1-(2-carboxyphenylamino)-1-deoxy-D-ribulose 5-phosphate + H(+) = (1S,2R)-1-C-(indol-3-yl)glycerol 3-phosphate + CO2 + H2O</text>
        <dbReference type="Rhea" id="RHEA:23476"/>
        <dbReference type="ChEBI" id="CHEBI:15377"/>
        <dbReference type="ChEBI" id="CHEBI:15378"/>
        <dbReference type="ChEBI" id="CHEBI:16526"/>
        <dbReference type="ChEBI" id="CHEBI:58613"/>
        <dbReference type="ChEBI" id="CHEBI:58866"/>
        <dbReference type="EC" id="4.1.1.48"/>
    </reaction>
</comment>
<dbReference type="SUPFAM" id="SSF51366">
    <property type="entry name" value="Ribulose-phoshate binding barrel"/>
    <property type="match status" value="2"/>
</dbReference>
<evidence type="ECO:0000313" key="22">
    <source>
        <dbReference type="Proteomes" id="UP001276659"/>
    </source>
</evidence>
<sequence>MNGADLIDHSPSHPEAVPQLPSASNMILIDNYDSFSYNVEQYLVLEGASVTTYRNDEITLQDLIALRPTQLVVSPGPGHPDKDAGISKEAIQHFSGKIPVLGVCMGEQCVYAVFGGRVEVTGEILHGKTSPLRHDSRGLYAGLAQDLPVTRYHSLAGTHPSLPACLEVSSWIATGPDGGKGIIMGVRHKEFVVEGVQFHPESILTAEGRAMLKNFLKMKGGTWKENEVSQEQTSNAVQTNGDPTGRGKAPINGVSKSQSDNQKKGSILDEIFARRRVAVEAQKQIPSQRPSDLQASYNLNLSPPQISFPDRLRKSPFSLSLMAEVKRASPSKGNIAPHICAPEQARKYAFAGASVISVLTEPDYFKGSIEDLRAVRQSLEAMPNRPAVLRKEFIFDEYQILEARLAGTDTVLLIVKMLDEDTLQRLYSYSQSLGMEPLVEVNTEKEMEIALRLGAQVIGVNNRNLTNFDVDLETTSRLMENVPKETIVCALSGISGPDDVKAYQNNGVGAVLVGEAFMRAGDPSEFANRLLGHSEGRKHGHDRHNFLVKICGTRTPEAAKVAIEAGADMIGIILVEGRKRCVSKEIALDISEAVRQTPRLTNIDSQLDFEDPTGTKDYFEHTAAFFRRNDRAMLVGVFQNQPLSYILAQQRLLNLDVVQLHGSEPVEWASLIPVPIIRRFGPTDPGLCRRGYHALPLLDSASGGTGQKQDINAVKSALGAESGLRVVLAGGLDPENVEDILTDLSEHSSQVVAVDVSSGVEENGVQDLDKIERFVSAAKRAGREWSYHQ</sequence>
<evidence type="ECO:0000259" key="18">
    <source>
        <dbReference type="Pfam" id="PF00117"/>
    </source>
</evidence>
<evidence type="ECO:0000256" key="6">
    <source>
        <dbReference type="ARBA" id="ARBA00004873"/>
    </source>
</evidence>
<proteinExistence type="inferred from homology"/>
<comment type="catalytic activity">
    <reaction evidence="15 16">
        <text>chorismate + L-glutamine = anthranilate + pyruvate + L-glutamate + H(+)</text>
        <dbReference type="Rhea" id="RHEA:21732"/>
        <dbReference type="ChEBI" id="CHEBI:15361"/>
        <dbReference type="ChEBI" id="CHEBI:15378"/>
        <dbReference type="ChEBI" id="CHEBI:16567"/>
        <dbReference type="ChEBI" id="CHEBI:29748"/>
        <dbReference type="ChEBI" id="CHEBI:29985"/>
        <dbReference type="ChEBI" id="CHEBI:58359"/>
        <dbReference type="EC" id="4.1.3.27"/>
    </reaction>
</comment>
<comment type="pathway">
    <text evidence="6 16">Amino-acid biosynthesis; L-tryptophan biosynthesis; L-tryptophan from chorismate: step 1/5.</text>
</comment>
<evidence type="ECO:0000256" key="15">
    <source>
        <dbReference type="ARBA" id="ARBA00047683"/>
    </source>
</evidence>
<dbReference type="Pfam" id="PF00218">
    <property type="entry name" value="IGPS"/>
    <property type="match status" value="1"/>
</dbReference>
<dbReference type="NCBIfam" id="TIGR00566">
    <property type="entry name" value="trpG_papA"/>
    <property type="match status" value="1"/>
</dbReference>
<keyword evidence="11 16" id="KW-0057">Aromatic amino acid biosynthesis</keyword>
<dbReference type="PIRSF" id="PIRSF001382">
    <property type="entry name" value="TrpG-trpC-trpF"/>
    <property type="match status" value="1"/>
</dbReference>
<dbReference type="CDD" id="cd01743">
    <property type="entry name" value="GATase1_Anthranilate_Synthase"/>
    <property type="match status" value="1"/>
</dbReference>
<dbReference type="EC" id="4.1.3.27" evidence="16"/>
<evidence type="ECO:0000256" key="12">
    <source>
        <dbReference type="ARBA" id="ARBA00023235"/>
    </source>
</evidence>
<dbReference type="SUPFAM" id="SSF52317">
    <property type="entry name" value="Class I glutamine amidotransferase-like"/>
    <property type="match status" value="1"/>
</dbReference>
<dbReference type="Gene3D" id="3.20.20.70">
    <property type="entry name" value="Aldolase class I"/>
    <property type="match status" value="2"/>
</dbReference>
<dbReference type="PRINTS" id="PR00097">
    <property type="entry name" value="ANTSNTHASEII"/>
</dbReference>
<dbReference type="EMBL" id="JASNWA010000003">
    <property type="protein sequence ID" value="KAK3178526.1"/>
    <property type="molecule type" value="Genomic_DNA"/>
</dbReference>
<dbReference type="InterPro" id="IPR017926">
    <property type="entry name" value="GATASE"/>
</dbReference>
<dbReference type="InterPro" id="IPR016302">
    <property type="entry name" value="Anthranilate_synth_II"/>
</dbReference>
<dbReference type="HAMAP" id="MF_00135">
    <property type="entry name" value="PRAI"/>
    <property type="match status" value="1"/>
</dbReference>
<dbReference type="FunFam" id="3.20.20.70:FF:000136">
    <property type="entry name" value="Multifunctional tryptophan biosynthesis protein"/>
    <property type="match status" value="1"/>
</dbReference>
<organism evidence="21 22">
    <name type="scientific">Lepraria neglecta</name>
    <dbReference type="NCBI Taxonomy" id="209136"/>
    <lineage>
        <taxon>Eukaryota</taxon>
        <taxon>Fungi</taxon>
        <taxon>Dikarya</taxon>
        <taxon>Ascomycota</taxon>
        <taxon>Pezizomycotina</taxon>
        <taxon>Lecanoromycetes</taxon>
        <taxon>OSLEUM clade</taxon>
        <taxon>Lecanoromycetidae</taxon>
        <taxon>Lecanorales</taxon>
        <taxon>Lecanorineae</taxon>
        <taxon>Stereocaulaceae</taxon>
        <taxon>Lepraria</taxon>
    </lineage>
</organism>
<dbReference type="PROSITE" id="PS00614">
    <property type="entry name" value="IGPS"/>
    <property type="match status" value="1"/>
</dbReference>
<keyword evidence="8 16" id="KW-0210">Decarboxylase</keyword>
<evidence type="ECO:0000256" key="14">
    <source>
        <dbReference type="ARBA" id="ARBA00023268"/>
    </source>
</evidence>
<dbReference type="Proteomes" id="UP001276659">
    <property type="component" value="Unassembled WGS sequence"/>
</dbReference>
<dbReference type="InterPro" id="IPR013785">
    <property type="entry name" value="Aldolase_TIM"/>
</dbReference>
<comment type="caution">
    <text evidence="21">The sequence shown here is derived from an EMBL/GenBank/DDBJ whole genome shotgun (WGS) entry which is preliminary data.</text>
</comment>
<evidence type="ECO:0000259" key="19">
    <source>
        <dbReference type="Pfam" id="PF00218"/>
    </source>
</evidence>
<dbReference type="PRINTS" id="PR00096">
    <property type="entry name" value="GATASE"/>
</dbReference>
<dbReference type="PROSITE" id="PS51273">
    <property type="entry name" value="GATASE_TYPE_1"/>
    <property type="match status" value="1"/>
</dbReference>
<dbReference type="NCBIfam" id="NF001377">
    <property type="entry name" value="PRK00278.2-4"/>
    <property type="match status" value="1"/>
</dbReference>
<evidence type="ECO:0000256" key="13">
    <source>
        <dbReference type="ARBA" id="ARBA00023239"/>
    </source>
</evidence>
<accession>A0AAE0DPN4</accession>
<feature type="domain" description="Indole-3-glycerol phosphate synthase" evidence="19">
    <location>
        <begin position="268"/>
        <end position="529"/>
    </location>
</feature>
<evidence type="ECO:0000256" key="1">
    <source>
        <dbReference type="ARBA" id="ARBA00001164"/>
    </source>
</evidence>
<feature type="domain" description="N-(5'phosphoribosyl) anthranilate isomerase (PRAI)" evidence="20">
    <location>
        <begin position="613"/>
        <end position="776"/>
    </location>
</feature>
<evidence type="ECO:0000259" key="20">
    <source>
        <dbReference type="Pfam" id="PF00697"/>
    </source>
</evidence>
<evidence type="ECO:0000256" key="5">
    <source>
        <dbReference type="ARBA" id="ARBA00004696"/>
    </source>
</evidence>
<evidence type="ECO:0000256" key="2">
    <source>
        <dbReference type="ARBA" id="ARBA00001633"/>
    </source>
</evidence>
<dbReference type="PANTHER" id="PTHR22854:SF2">
    <property type="entry name" value="INDOLE-3-GLYCEROL-PHOSPHATE SYNTHASE"/>
    <property type="match status" value="1"/>
</dbReference>
<keyword evidence="12 16" id="KW-0413">Isomerase</keyword>
<evidence type="ECO:0000256" key="8">
    <source>
        <dbReference type="ARBA" id="ARBA00022793"/>
    </source>
</evidence>
<reference evidence="21" key="1">
    <citation type="submission" date="2022-11" db="EMBL/GenBank/DDBJ databases">
        <title>Chromosomal genome sequence assembly and mating type (MAT) locus characterization of the leprose asexual lichenized fungus Lepraria neglecta (Nyl.) Erichsen.</title>
        <authorList>
            <person name="Allen J.L."/>
            <person name="Pfeffer B."/>
        </authorList>
    </citation>
    <scope>NUCLEOTIDE SEQUENCE</scope>
    <source>
        <strain evidence="21">Allen 5258</strain>
    </source>
</reference>
<dbReference type="GO" id="GO:0004640">
    <property type="term" value="F:phosphoribosylanthranilate isomerase activity"/>
    <property type="evidence" value="ECO:0007669"/>
    <property type="project" value="UniProtKB-UniRule"/>
</dbReference>
<dbReference type="CDD" id="cd00331">
    <property type="entry name" value="IGPS"/>
    <property type="match status" value="1"/>
</dbReference>
<evidence type="ECO:0000313" key="21">
    <source>
        <dbReference type="EMBL" id="KAK3178526.1"/>
    </source>
</evidence>
<dbReference type="CDD" id="cd00405">
    <property type="entry name" value="PRAI"/>
    <property type="match status" value="1"/>
</dbReference>
<feature type="domain" description="Glutamine amidotransferase" evidence="18">
    <location>
        <begin position="28"/>
        <end position="216"/>
    </location>
</feature>
<dbReference type="InterPro" id="IPR013798">
    <property type="entry name" value="Indole-3-glycerol_P_synth_dom"/>
</dbReference>
<dbReference type="EC" id="4.1.1.48" evidence="16"/>
<dbReference type="InterPro" id="IPR029062">
    <property type="entry name" value="Class_I_gatase-like"/>
</dbReference>
<evidence type="ECO:0000256" key="3">
    <source>
        <dbReference type="ARBA" id="ARBA00003272"/>
    </source>
</evidence>
<keyword evidence="22" id="KW-1185">Reference proteome</keyword>
<evidence type="ECO:0000256" key="7">
    <source>
        <dbReference type="ARBA" id="ARBA00022605"/>
    </source>
</evidence>
<dbReference type="InterPro" id="IPR011060">
    <property type="entry name" value="RibuloseP-bd_barrel"/>
</dbReference>
<dbReference type="GO" id="GO:0004425">
    <property type="term" value="F:indole-3-glycerol-phosphate synthase activity"/>
    <property type="evidence" value="ECO:0007669"/>
    <property type="project" value="UniProtKB-UniRule"/>
</dbReference>
<keyword evidence="13 16" id="KW-0456">Lyase</keyword>
<evidence type="ECO:0000256" key="9">
    <source>
        <dbReference type="ARBA" id="ARBA00022822"/>
    </source>
</evidence>
<comment type="pathway">
    <text evidence="5 16">Amino-acid biosynthesis; L-tryptophan biosynthesis; L-tryptophan from chorismate: step 4/5.</text>
</comment>
<comment type="pathway">
    <text evidence="4 16">Amino-acid biosynthesis; L-tryptophan biosynthesis; L-tryptophan from chorismate: step 3/5.</text>
</comment>